<dbReference type="SUPFAM" id="SSF56601">
    <property type="entry name" value="beta-lactamase/transpeptidase-like"/>
    <property type="match status" value="1"/>
</dbReference>
<dbReference type="EC" id="2.4.99.28" evidence="10"/>
<feature type="domain" description="Penicillin-binding protein transpeptidase" evidence="12">
    <location>
        <begin position="303"/>
        <end position="427"/>
    </location>
</feature>
<protein>
    <recommendedName>
        <fullName evidence="10">peptidoglycan glycosyltransferase</fullName>
        <ecNumber evidence="10">2.4.99.28</ecNumber>
    </recommendedName>
</protein>
<evidence type="ECO:0000313" key="15">
    <source>
        <dbReference type="EMBL" id="NOU60687.1"/>
    </source>
</evidence>
<keyword evidence="16" id="KW-1185">Reference proteome</keyword>
<evidence type="ECO:0000256" key="8">
    <source>
        <dbReference type="ARBA" id="ARBA00022801"/>
    </source>
</evidence>
<dbReference type="InterPro" id="IPR050396">
    <property type="entry name" value="Glycosyltr_51/Transpeptidase"/>
</dbReference>
<comment type="similarity">
    <text evidence="2">In the C-terminal section; belongs to the transpeptidase family.</text>
</comment>
<sequence length="795" mass="89805">MNIKNFTYCNSKKCRILLLAFFLLCVGFWFSLPKQLFNDPSSTILYSSEQKLLGARIADDGQWRFPESKSVPLKFEKSLLAFEDQYFYSHPGVNPVSIGRAFMQNMKAGKVVSGGSTISMQLIRISQKGKSRTVLRKIQEMILATRLEIRYAKKEILALYASHAPFGGNVVGLEAAAWRFFGRTPDELSWAEAATLAVLPNAPSLIYPGKNSERLLKKRNNLLDKLYRIGEIDSTTCELAKLEDVPREIHRLPRIAPHLLDQVHKRKKGERVTSSLQFDLQNRVNEIVKRHQKNIEANQIYNMAVLVVDTKTREALAYVGNTEKNGDVNHGNQVDIIRSLRSTGSVLKPFLYASMLNEGELLPNTLVPDIPTQIAGYSPKNFDLRYNGAVPAQKALARSLNVPAVRMLRDYGVERFHFFLQKMGMKSLNRPASHYGLSLILGGAEGSLWDICGMYASMAGILNHYNWNDASYYSNEFQTIRYTNDSIEWKNPDSQAFLKASSVYQTFEALLEVNRPDGESGWKSFSSSQKIAWKTGTSFGFRDAWSIGVNTNYVVGVWVGNADGEGRPGLTGVGAAAPVMFDVFDVLPASEWFEQPIDEMEMVPICRNSGHRASRWCDQVDTLWIGKTGLASNVCPYHKQVHLDATGQYRVNSECEKVGNMIHRSWFVLPPAIEWYYKKRNPLYRPLPPYRDDCTGVDENQAMELIYPKSNDRIFIPIELNGTRGKVVFELAHHNPDANVYWHLNGEFMGTTCGNHQQELDPGEGKHVITFVDDEGNSLVKQFEVVGKQQHQIND</sequence>
<evidence type="ECO:0000256" key="6">
    <source>
        <dbReference type="ARBA" id="ARBA00022676"/>
    </source>
</evidence>
<comment type="caution">
    <text evidence="15">The sequence shown here is derived from an EMBL/GenBank/DDBJ whole genome shotgun (WGS) entry which is preliminary data.</text>
</comment>
<reference evidence="15 16" key="1">
    <citation type="submission" date="2018-12" db="EMBL/GenBank/DDBJ databases">
        <title>Marinifilum JC070 sp. nov., a marine bacterium isolated from Yongle Blue Hole in the South China Sea.</title>
        <authorList>
            <person name="Fu T."/>
        </authorList>
    </citation>
    <scope>NUCLEOTIDE SEQUENCE [LARGE SCALE GENOMIC DNA]</scope>
    <source>
        <strain evidence="15 16">JC070</strain>
    </source>
</reference>
<dbReference type="InterPro" id="IPR011815">
    <property type="entry name" value="PBP_1c"/>
</dbReference>
<accession>A0ABX1WX41</accession>
<keyword evidence="7" id="KW-0808">Transferase</keyword>
<gene>
    <name evidence="15" type="primary">pbpC</name>
    <name evidence="15" type="ORF">ELS83_12725</name>
</gene>
<dbReference type="InterPro" id="IPR023346">
    <property type="entry name" value="Lysozyme-like_dom_sf"/>
</dbReference>
<comment type="similarity">
    <text evidence="3">In the N-terminal section; belongs to the glycosyltransferase 51 family.</text>
</comment>
<evidence type="ECO:0000256" key="2">
    <source>
        <dbReference type="ARBA" id="ARBA00007090"/>
    </source>
</evidence>
<evidence type="ECO:0000256" key="3">
    <source>
        <dbReference type="ARBA" id="ARBA00007739"/>
    </source>
</evidence>
<evidence type="ECO:0000256" key="1">
    <source>
        <dbReference type="ARBA" id="ARBA00004752"/>
    </source>
</evidence>
<dbReference type="Proteomes" id="UP000732105">
    <property type="component" value="Unassembled WGS sequence"/>
</dbReference>
<keyword evidence="9" id="KW-0511">Multifunctional enzyme</keyword>
<evidence type="ECO:0000259" key="14">
    <source>
        <dbReference type="Pfam" id="PF06832"/>
    </source>
</evidence>
<evidence type="ECO:0000256" key="7">
    <source>
        <dbReference type="ARBA" id="ARBA00022679"/>
    </source>
</evidence>
<dbReference type="PANTHER" id="PTHR32282">
    <property type="entry name" value="BINDING PROTEIN TRANSPEPTIDASE, PUTATIVE-RELATED"/>
    <property type="match status" value="1"/>
</dbReference>
<evidence type="ECO:0000259" key="12">
    <source>
        <dbReference type="Pfam" id="PF00905"/>
    </source>
</evidence>
<keyword evidence="4" id="KW-0121">Carboxypeptidase</keyword>
<dbReference type="InterPro" id="IPR009647">
    <property type="entry name" value="PBP_C"/>
</dbReference>
<comment type="catalytic activity">
    <reaction evidence="11">
        <text>[GlcNAc-(1-&gt;4)-Mur2Ac(oyl-L-Ala-gamma-D-Glu-L-Lys-D-Ala-D-Ala)](n)-di-trans,octa-cis-undecaprenyl diphosphate + beta-D-GlcNAc-(1-&gt;4)-Mur2Ac(oyl-L-Ala-gamma-D-Glu-L-Lys-D-Ala-D-Ala)-di-trans,octa-cis-undecaprenyl diphosphate = [GlcNAc-(1-&gt;4)-Mur2Ac(oyl-L-Ala-gamma-D-Glu-L-Lys-D-Ala-D-Ala)](n+1)-di-trans,octa-cis-undecaprenyl diphosphate + di-trans,octa-cis-undecaprenyl diphosphate + H(+)</text>
        <dbReference type="Rhea" id="RHEA:23708"/>
        <dbReference type="Rhea" id="RHEA-COMP:9602"/>
        <dbReference type="Rhea" id="RHEA-COMP:9603"/>
        <dbReference type="ChEBI" id="CHEBI:15378"/>
        <dbReference type="ChEBI" id="CHEBI:58405"/>
        <dbReference type="ChEBI" id="CHEBI:60033"/>
        <dbReference type="ChEBI" id="CHEBI:78435"/>
        <dbReference type="EC" id="2.4.99.28"/>
    </reaction>
</comment>
<dbReference type="Pfam" id="PF06832">
    <property type="entry name" value="BiPBP_C"/>
    <property type="match status" value="1"/>
</dbReference>
<evidence type="ECO:0000259" key="13">
    <source>
        <dbReference type="Pfam" id="PF00912"/>
    </source>
</evidence>
<dbReference type="Pfam" id="PF00912">
    <property type="entry name" value="Transgly"/>
    <property type="match status" value="1"/>
</dbReference>
<evidence type="ECO:0000256" key="4">
    <source>
        <dbReference type="ARBA" id="ARBA00022645"/>
    </source>
</evidence>
<keyword evidence="8" id="KW-0378">Hydrolase</keyword>
<evidence type="ECO:0000313" key="16">
    <source>
        <dbReference type="Proteomes" id="UP000732105"/>
    </source>
</evidence>
<evidence type="ECO:0000256" key="5">
    <source>
        <dbReference type="ARBA" id="ARBA00022670"/>
    </source>
</evidence>
<keyword evidence="6" id="KW-0328">Glycosyltransferase</keyword>
<dbReference type="InterPro" id="IPR001460">
    <property type="entry name" value="PCN-bd_Tpept"/>
</dbReference>
<dbReference type="EMBL" id="RZNH01000021">
    <property type="protein sequence ID" value="NOU60687.1"/>
    <property type="molecule type" value="Genomic_DNA"/>
</dbReference>
<dbReference type="PANTHER" id="PTHR32282:SF15">
    <property type="entry name" value="PENICILLIN-BINDING PROTEIN 1C"/>
    <property type="match status" value="1"/>
</dbReference>
<dbReference type="InterPro" id="IPR036950">
    <property type="entry name" value="PBP_transglycosylase"/>
</dbReference>
<dbReference type="InterPro" id="IPR001264">
    <property type="entry name" value="Glyco_trans_51"/>
</dbReference>
<dbReference type="InterPro" id="IPR012338">
    <property type="entry name" value="Beta-lactam/transpept-like"/>
</dbReference>
<proteinExistence type="inferred from homology"/>
<dbReference type="Gene3D" id="1.10.3810.10">
    <property type="entry name" value="Biosynthetic peptidoglycan transglycosylase-like"/>
    <property type="match status" value="1"/>
</dbReference>
<name>A0ABX1WX41_9BACT</name>
<keyword evidence="5" id="KW-0645">Protease</keyword>
<dbReference type="Pfam" id="PF00905">
    <property type="entry name" value="Transpeptidase"/>
    <property type="match status" value="1"/>
</dbReference>
<comment type="pathway">
    <text evidence="1">Cell wall biogenesis; peptidoglycan biosynthesis.</text>
</comment>
<dbReference type="NCBIfam" id="TIGR02073">
    <property type="entry name" value="PBP_1c"/>
    <property type="match status" value="1"/>
</dbReference>
<dbReference type="SUPFAM" id="SSF53955">
    <property type="entry name" value="Lysozyme-like"/>
    <property type="match status" value="1"/>
</dbReference>
<evidence type="ECO:0000256" key="10">
    <source>
        <dbReference type="ARBA" id="ARBA00044770"/>
    </source>
</evidence>
<organism evidence="15 16">
    <name type="scientific">Marinifilum caeruleilacunae</name>
    <dbReference type="NCBI Taxonomy" id="2499076"/>
    <lineage>
        <taxon>Bacteria</taxon>
        <taxon>Pseudomonadati</taxon>
        <taxon>Bacteroidota</taxon>
        <taxon>Bacteroidia</taxon>
        <taxon>Marinilabiliales</taxon>
        <taxon>Marinifilaceae</taxon>
    </lineage>
</organism>
<dbReference type="Gene3D" id="3.40.710.10">
    <property type="entry name" value="DD-peptidase/beta-lactamase superfamily"/>
    <property type="match status" value="1"/>
</dbReference>
<dbReference type="RefSeq" id="WP_171595959.1">
    <property type="nucleotide sequence ID" value="NZ_RZNH01000021.1"/>
</dbReference>
<feature type="domain" description="Glycosyl transferase family 51" evidence="13">
    <location>
        <begin position="64"/>
        <end position="226"/>
    </location>
</feature>
<evidence type="ECO:0000256" key="11">
    <source>
        <dbReference type="ARBA" id="ARBA00049902"/>
    </source>
</evidence>
<evidence type="ECO:0000256" key="9">
    <source>
        <dbReference type="ARBA" id="ARBA00023268"/>
    </source>
</evidence>
<feature type="domain" description="Penicillin-binding C-terminal" evidence="14">
    <location>
        <begin position="695"/>
        <end position="778"/>
    </location>
</feature>